<reference evidence="1" key="1">
    <citation type="submission" date="2020-05" db="EMBL/GenBank/DDBJ databases">
        <title>Mycena genomes resolve the evolution of fungal bioluminescence.</title>
        <authorList>
            <person name="Tsai I.J."/>
        </authorList>
    </citation>
    <scope>NUCLEOTIDE SEQUENCE</scope>
    <source>
        <strain evidence="1">171206Taipei</strain>
    </source>
</reference>
<protein>
    <submittedName>
        <fullName evidence="1">Uncharacterized protein</fullName>
    </submittedName>
</protein>
<proteinExistence type="predicted"/>
<evidence type="ECO:0000313" key="2">
    <source>
        <dbReference type="Proteomes" id="UP000636479"/>
    </source>
</evidence>
<organism evidence="1 2">
    <name type="scientific">Mycena indigotica</name>
    <dbReference type="NCBI Taxonomy" id="2126181"/>
    <lineage>
        <taxon>Eukaryota</taxon>
        <taxon>Fungi</taxon>
        <taxon>Dikarya</taxon>
        <taxon>Basidiomycota</taxon>
        <taxon>Agaricomycotina</taxon>
        <taxon>Agaricomycetes</taxon>
        <taxon>Agaricomycetidae</taxon>
        <taxon>Agaricales</taxon>
        <taxon>Marasmiineae</taxon>
        <taxon>Mycenaceae</taxon>
        <taxon>Mycena</taxon>
    </lineage>
</organism>
<gene>
    <name evidence="1" type="ORF">MIND_01347400</name>
</gene>
<name>A0A8H6RZD3_9AGAR</name>
<keyword evidence="2" id="KW-1185">Reference proteome</keyword>
<comment type="caution">
    <text evidence="1">The sequence shown here is derived from an EMBL/GenBank/DDBJ whole genome shotgun (WGS) entry which is preliminary data.</text>
</comment>
<dbReference type="GeneID" id="59352427"/>
<evidence type="ECO:0000313" key="1">
    <source>
        <dbReference type="EMBL" id="KAF7289738.1"/>
    </source>
</evidence>
<dbReference type="EMBL" id="JACAZF010000016">
    <property type="protein sequence ID" value="KAF7289738.1"/>
    <property type="molecule type" value="Genomic_DNA"/>
</dbReference>
<dbReference type="RefSeq" id="XP_037213467.1">
    <property type="nucleotide sequence ID" value="XM_037369911.1"/>
</dbReference>
<dbReference type="Proteomes" id="UP000636479">
    <property type="component" value="Unassembled WGS sequence"/>
</dbReference>
<dbReference type="AlphaFoldDB" id="A0A8H6RZD3"/>
<sequence>MKALVTVEATRLLAPPASVVDVPVEPRTPERETPRFFLLSRSSRLISCYKALPGQAFAPPPALADVYWAHREVVGSLTALRGMQNTISSAALARKDAWFLRLDVAGMSTAQLR</sequence>
<accession>A0A8H6RZD3</accession>